<name>A0A1T2XNU3_9BACL</name>
<sequence length="76" mass="8741">MLKSIWESHGGRILGAGAGIGLGIIYFIVGFWDMLFFALLVFIGFTLGKQRDLNLGSIFPWARIWEWLTSRWSMFK</sequence>
<comment type="caution">
    <text evidence="2">The sequence shown here is derived from an EMBL/GenBank/DDBJ whole genome shotgun (WGS) entry which is preliminary data.</text>
</comment>
<gene>
    <name evidence="2" type="ORF">BVG16_03240</name>
</gene>
<proteinExistence type="predicted"/>
<dbReference type="AlphaFoldDB" id="A0A1T2XNU3"/>
<keyword evidence="3" id="KW-1185">Reference proteome</keyword>
<evidence type="ECO:0000313" key="2">
    <source>
        <dbReference type="EMBL" id="OPA81343.1"/>
    </source>
</evidence>
<feature type="transmembrane region" description="Helical" evidence="1">
    <location>
        <begin position="20"/>
        <end position="45"/>
    </location>
</feature>
<dbReference type="Proteomes" id="UP000190188">
    <property type="component" value="Unassembled WGS sequence"/>
</dbReference>
<dbReference type="Pfam" id="PF10031">
    <property type="entry name" value="DUF2273"/>
    <property type="match status" value="1"/>
</dbReference>
<dbReference type="OrthoDB" id="1798631at2"/>
<dbReference type="STRING" id="1324314.BVG16_03240"/>
<protein>
    <recommendedName>
        <fullName evidence="4">DUF2273 domain-containing protein</fullName>
    </recommendedName>
</protein>
<reference evidence="2 3" key="1">
    <citation type="submission" date="2017-01" db="EMBL/GenBank/DDBJ databases">
        <title>Genome analysis of Paenibacillus selenitrireducens ES3-24.</title>
        <authorList>
            <person name="Xu D."/>
            <person name="Yao R."/>
            <person name="Zheng S."/>
        </authorList>
    </citation>
    <scope>NUCLEOTIDE SEQUENCE [LARGE SCALE GENOMIC DNA]</scope>
    <source>
        <strain evidence="2 3">ES3-24</strain>
    </source>
</reference>
<dbReference type="EMBL" id="MSZX01000001">
    <property type="protein sequence ID" value="OPA81343.1"/>
    <property type="molecule type" value="Genomic_DNA"/>
</dbReference>
<evidence type="ECO:0000256" key="1">
    <source>
        <dbReference type="SAM" id="Phobius"/>
    </source>
</evidence>
<evidence type="ECO:0000313" key="3">
    <source>
        <dbReference type="Proteomes" id="UP000190188"/>
    </source>
</evidence>
<keyword evidence="1" id="KW-0472">Membrane</keyword>
<keyword evidence="1" id="KW-0812">Transmembrane</keyword>
<accession>A0A1T2XNU3</accession>
<evidence type="ECO:0008006" key="4">
    <source>
        <dbReference type="Google" id="ProtNLM"/>
    </source>
</evidence>
<dbReference type="InterPro" id="IPR018730">
    <property type="entry name" value="DUF2273"/>
</dbReference>
<organism evidence="2 3">
    <name type="scientific">Paenibacillus selenitireducens</name>
    <dbReference type="NCBI Taxonomy" id="1324314"/>
    <lineage>
        <taxon>Bacteria</taxon>
        <taxon>Bacillati</taxon>
        <taxon>Bacillota</taxon>
        <taxon>Bacilli</taxon>
        <taxon>Bacillales</taxon>
        <taxon>Paenibacillaceae</taxon>
        <taxon>Paenibacillus</taxon>
    </lineage>
</organism>
<dbReference type="RefSeq" id="WP_078497075.1">
    <property type="nucleotide sequence ID" value="NZ_MSZX01000001.1"/>
</dbReference>
<keyword evidence="1" id="KW-1133">Transmembrane helix</keyword>